<reference evidence="2 3" key="1">
    <citation type="submission" date="2018-09" db="EMBL/GenBank/DDBJ databases">
        <title>Genomic investigation of the strawberry pathogen Phytophthora fragariae indicates pathogenicity is determined by transcriptional variation in three key races.</title>
        <authorList>
            <person name="Adams T.M."/>
            <person name="Armitage A.D."/>
            <person name="Sobczyk M.K."/>
            <person name="Bates H.J."/>
            <person name="Dunwell J.M."/>
            <person name="Nellist C.F."/>
            <person name="Harrison R.J."/>
        </authorList>
    </citation>
    <scope>NUCLEOTIDE SEQUENCE [LARGE SCALE GENOMIC DNA]</scope>
    <source>
        <strain evidence="2 3">ONT-3</strain>
    </source>
</reference>
<organism evidence="2 3">
    <name type="scientific">Phytophthora fragariae</name>
    <dbReference type="NCBI Taxonomy" id="53985"/>
    <lineage>
        <taxon>Eukaryota</taxon>
        <taxon>Sar</taxon>
        <taxon>Stramenopiles</taxon>
        <taxon>Oomycota</taxon>
        <taxon>Peronosporomycetes</taxon>
        <taxon>Peronosporales</taxon>
        <taxon>Peronosporaceae</taxon>
        <taxon>Phytophthora</taxon>
    </lineage>
</organism>
<feature type="compositionally biased region" description="Polar residues" evidence="1">
    <location>
        <begin position="72"/>
        <end position="82"/>
    </location>
</feature>
<evidence type="ECO:0000313" key="2">
    <source>
        <dbReference type="EMBL" id="KAE9074685.1"/>
    </source>
</evidence>
<evidence type="ECO:0000256" key="1">
    <source>
        <dbReference type="SAM" id="MobiDB-lite"/>
    </source>
</evidence>
<feature type="region of interest" description="Disordered" evidence="1">
    <location>
        <begin position="1"/>
        <end position="121"/>
    </location>
</feature>
<feature type="compositionally biased region" description="Low complexity" evidence="1">
    <location>
        <begin position="212"/>
        <end position="228"/>
    </location>
</feature>
<feature type="compositionally biased region" description="Polar residues" evidence="1">
    <location>
        <begin position="1"/>
        <end position="20"/>
    </location>
</feature>
<feature type="compositionally biased region" description="Low complexity" evidence="1">
    <location>
        <begin position="57"/>
        <end position="71"/>
    </location>
</feature>
<protein>
    <submittedName>
        <fullName evidence="2">Uncharacterized protein</fullName>
    </submittedName>
</protein>
<dbReference type="Proteomes" id="UP000488956">
    <property type="component" value="Unassembled WGS sequence"/>
</dbReference>
<dbReference type="AlphaFoldDB" id="A0A6G0K347"/>
<comment type="caution">
    <text evidence="2">The sequence shown here is derived from an EMBL/GenBank/DDBJ whole genome shotgun (WGS) entry which is preliminary data.</text>
</comment>
<name>A0A6G0K347_9STRA</name>
<feature type="compositionally biased region" description="Basic and acidic residues" evidence="1">
    <location>
        <begin position="249"/>
        <end position="262"/>
    </location>
</feature>
<feature type="region of interest" description="Disordered" evidence="1">
    <location>
        <begin position="155"/>
        <end position="262"/>
    </location>
</feature>
<dbReference type="EMBL" id="QXFX01002673">
    <property type="protein sequence ID" value="KAE9074685.1"/>
    <property type="molecule type" value="Genomic_DNA"/>
</dbReference>
<proteinExistence type="predicted"/>
<gene>
    <name evidence="2" type="ORF">PF010_g24581</name>
</gene>
<evidence type="ECO:0000313" key="3">
    <source>
        <dbReference type="Proteomes" id="UP000488956"/>
    </source>
</evidence>
<accession>A0A6G0K347</accession>
<sequence>MPVVTRSRSQLPMDTSSQVMSPHGALAGRERVTQVATSIVHPEDDRYPCHALDTRLQQGRRAAPRAANQAAPESTTRTPTTARQDDPGAAATRSARTRLEPLNPAPATSPVGSSGSRRDGSALTSLRDALVTATSTIGPQQLLAMLLDQVEHCGAAQEHDSPEIRNGATPQMPSGGETVDIGIPSDVDAPLPISPSTSYNRTRRNADIVNDSGSPPSSALSSSRSQARLPRDPNPGSPTRSVHTFSGREQPERPARRSLMDAKDRAMLAREIKVLELDGLQEG</sequence>